<dbReference type="InterPro" id="IPR029044">
    <property type="entry name" value="Nucleotide-diphossugar_trans"/>
</dbReference>
<reference evidence="8" key="1">
    <citation type="submission" date="2014-11" db="EMBL/GenBank/DDBJ databases">
        <authorList>
            <person name="Otto D Thomas"/>
            <person name="Naeem Raeece"/>
        </authorList>
    </citation>
    <scope>NUCLEOTIDE SEQUENCE</scope>
</reference>
<dbReference type="PANTHER" id="PTHR43646:SF2">
    <property type="entry name" value="GLYCOSYLTRANSFERASE 2-LIKE DOMAIN-CONTAINING PROTEIN"/>
    <property type="match status" value="1"/>
</dbReference>
<dbReference type="AlphaFoldDB" id="A0A0G4GW69"/>
<evidence type="ECO:0000259" key="7">
    <source>
        <dbReference type="Pfam" id="PF00535"/>
    </source>
</evidence>
<name>A0A0G4GW69_9ALVE</name>
<organism evidence="8">
    <name type="scientific">Chromera velia CCMP2878</name>
    <dbReference type="NCBI Taxonomy" id="1169474"/>
    <lineage>
        <taxon>Eukaryota</taxon>
        <taxon>Sar</taxon>
        <taxon>Alveolata</taxon>
        <taxon>Colpodellida</taxon>
        <taxon>Chromeraceae</taxon>
        <taxon>Chromera</taxon>
    </lineage>
</organism>
<evidence type="ECO:0000256" key="1">
    <source>
        <dbReference type="ARBA" id="ARBA00004236"/>
    </source>
</evidence>
<protein>
    <recommendedName>
        <fullName evidence="7">Glycosyltransferase 2-like domain-containing protein</fullName>
    </recommendedName>
</protein>
<dbReference type="Gene3D" id="3.90.550.10">
    <property type="entry name" value="Spore Coat Polysaccharide Biosynthesis Protein SpsA, Chain A"/>
    <property type="match status" value="2"/>
</dbReference>
<keyword evidence="3" id="KW-0328">Glycosyltransferase</keyword>
<evidence type="ECO:0000256" key="4">
    <source>
        <dbReference type="ARBA" id="ARBA00022679"/>
    </source>
</evidence>
<feature type="region of interest" description="Disordered" evidence="6">
    <location>
        <begin position="372"/>
        <end position="392"/>
    </location>
</feature>
<dbReference type="NCBIfam" id="TIGR04282">
    <property type="entry name" value="glyco_like_cofC"/>
    <property type="match status" value="1"/>
</dbReference>
<feature type="compositionally biased region" description="Basic and acidic residues" evidence="6">
    <location>
        <begin position="372"/>
        <end position="384"/>
    </location>
</feature>
<dbReference type="GO" id="GO:0005886">
    <property type="term" value="C:plasma membrane"/>
    <property type="evidence" value="ECO:0007669"/>
    <property type="project" value="UniProtKB-SubCell"/>
</dbReference>
<evidence type="ECO:0000256" key="5">
    <source>
        <dbReference type="ARBA" id="ARBA00023136"/>
    </source>
</evidence>
<evidence type="ECO:0000256" key="2">
    <source>
        <dbReference type="ARBA" id="ARBA00022475"/>
    </source>
</evidence>
<proteinExistence type="predicted"/>
<keyword evidence="4" id="KW-0808">Transferase</keyword>
<keyword evidence="5" id="KW-0472">Membrane</keyword>
<dbReference type="Pfam" id="PF09837">
    <property type="entry name" value="DUF2064"/>
    <property type="match status" value="1"/>
</dbReference>
<comment type="subcellular location">
    <subcellularLocation>
        <location evidence="1">Cell membrane</location>
    </subcellularLocation>
</comment>
<dbReference type="InterPro" id="IPR018641">
    <property type="entry name" value="Trfase_1_rSAM/seldom-assoc"/>
</dbReference>
<evidence type="ECO:0000256" key="3">
    <source>
        <dbReference type="ARBA" id="ARBA00022676"/>
    </source>
</evidence>
<dbReference type="GO" id="GO:0016757">
    <property type="term" value="F:glycosyltransferase activity"/>
    <property type="evidence" value="ECO:0007669"/>
    <property type="project" value="UniProtKB-KW"/>
</dbReference>
<evidence type="ECO:0000256" key="6">
    <source>
        <dbReference type="SAM" id="MobiDB-lite"/>
    </source>
</evidence>
<dbReference type="Pfam" id="PF00535">
    <property type="entry name" value="Glycos_transf_2"/>
    <property type="match status" value="1"/>
</dbReference>
<dbReference type="VEuPathDB" id="CryptoDB:Cvel_23659"/>
<dbReference type="EMBL" id="CDMZ01001617">
    <property type="protein sequence ID" value="CEM35213.1"/>
    <property type="molecule type" value="Genomic_DNA"/>
</dbReference>
<accession>A0A0G4GW69</accession>
<dbReference type="InterPro" id="IPR001173">
    <property type="entry name" value="Glyco_trans_2-like"/>
</dbReference>
<gene>
    <name evidence="8" type="ORF">Cvel_23659</name>
</gene>
<dbReference type="PANTHER" id="PTHR43646">
    <property type="entry name" value="GLYCOSYLTRANSFERASE"/>
    <property type="match status" value="1"/>
</dbReference>
<evidence type="ECO:0000313" key="8">
    <source>
        <dbReference type="EMBL" id="CEM35213.1"/>
    </source>
</evidence>
<dbReference type="SUPFAM" id="SSF53448">
    <property type="entry name" value="Nucleotide-diphospho-sugar transferases"/>
    <property type="match status" value="2"/>
</dbReference>
<feature type="domain" description="Glycosyltransferase 2-like" evidence="7">
    <location>
        <begin position="316"/>
        <end position="375"/>
    </location>
</feature>
<keyword evidence="2" id="KW-1003">Cell membrane</keyword>
<sequence length="612" mass="67266">MWSAKSVNVACALGLGALGSAEFLRSQFKSPSDSSKEQRLGGVRHYFGRGLVNCQAGSEEAGGAGDGTAETPRRLPEQLIVFAKYPVPGTCKTRLADVLGPSGAALAYKDMAEDTLETAAELNETRGTHVNVFFTGCKTPDFRQWVKWVFPNLTKPFWSLTKQPVGNLGERLAYAFGSAFVSGSKVVAAIGSDCPSVTSEVLEKALNLLQERAAIDDGTQNPLCVLGKAKDGGYYLVGLSEECGKIFEGISWSSDRVFEETVRRCKENGVDVAVLEEELEDVDDGKQLKMWEEVRVEHHPHRSSRCLREDAISLGVVIPTLNEESSIASLLRDLVDKAEGEATKEIRIVVADGGSEDGTRVAVERFQQELEEQAKKQKQAEQQRKKGSGGLLWGGKAKTNETSCEKEFSSSRSVKVEIVDAVGGRGWQLNEGASAAGDVDLLLFLHADSRVQKGYDVAISCALLSDPLVSLGAFRFLVDRDGASGLRSRLLSVVEWGVRWRCTQLGLPFGDQGFFLRRESFEKVGRFRSDHPIFEDFELAGRLRQTGKVVVAEVPLTVSRRRWDKHGVFKVTFLNSYFIALYKMGMSPAKLYKRYYGRDAPECPHAKEAPEV</sequence>